<evidence type="ECO:0000256" key="1">
    <source>
        <dbReference type="SAM" id="Phobius"/>
    </source>
</evidence>
<keyword evidence="1" id="KW-0812">Transmembrane</keyword>
<feature type="transmembrane region" description="Helical" evidence="1">
    <location>
        <begin position="12"/>
        <end position="32"/>
    </location>
</feature>
<organism evidence="2 3">
    <name type="scientific">Nostocoides veronense</name>
    <dbReference type="NCBI Taxonomy" id="330836"/>
    <lineage>
        <taxon>Bacteria</taxon>
        <taxon>Bacillati</taxon>
        <taxon>Actinomycetota</taxon>
        <taxon>Actinomycetes</taxon>
        <taxon>Micrococcales</taxon>
        <taxon>Intrasporangiaceae</taxon>
        <taxon>Nostocoides</taxon>
    </lineage>
</organism>
<keyword evidence="1" id="KW-0472">Membrane</keyword>
<sequence>MSLVLEVLRTALFLYFVLLIGRLVFEWVQVFARDWRPKGPVLVVAEAIYTATDPPLKALRRVIPPLRLGNVGIDLSFLVLMLGISVLMSIL</sequence>
<protein>
    <submittedName>
        <fullName evidence="2">YggT family protein</fullName>
    </submittedName>
</protein>
<comment type="caution">
    <text evidence="2">The sequence shown here is derived from an EMBL/GenBank/DDBJ whole genome shotgun (WGS) entry which is preliminary data.</text>
</comment>
<keyword evidence="1" id="KW-1133">Transmembrane helix</keyword>
<dbReference type="InterPro" id="IPR003425">
    <property type="entry name" value="CCB3/YggT"/>
</dbReference>
<dbReference type="RefSeq" id="WP_344081525.1">
    <property type="nucleotide sequence ID" value="NZ_BAAAPO010000013.1"/>
</dbReference>
<accession>A0ABP4XMJ2</accession>
<feature type="transmembrane region" description="Helical" evidence="1">
    <location>
        <begin position="68"/>
        <end position="90"/>
    </location>
</feature>
<dbReference type="EMBL" id="BAAAPO010000013">
    <property type="protein sequence ID" value="GAA1784769.1"/>
    <property type="molecule type" value="Genomic_DNA"/>
</dbReference>
<dbReference type="Pfam" id="PF02325">
    <property type="entry name" value="CCB3_YggT"/>
    <property type="match status" value="1"/>
</dbReference>
<dbReference type="Proteomes" id="UP001499938">
    <property type="component" value="Unassembled WGS sequence"/>
</dbReference>
<gene>
    <name evidence="2" type="ORF">GCM10009811_07470</name>
</gene>
<evidence type="ECO:0000313" key="2">
    <source>
        <dbReference type="EMBL" id="GAA1784769.1"/>
    </source>
</evidence>
<evidence type="ECO:0000313" key="3">
    <source>
        <dbReference type="Proteomes" id="UP001499938"/>
    </source>
</evidence>
<name>A0ABP4XMJ2_9MICO</name>
<keyword evidence="3" id="KW-1185">Reference proteome</keyword>
<proteinExistence type="predicted"/>
<reference evidence="3" key="1">
    <citation type="journal article" date="2019" name="Int. J. Syst. Evol. Microbiol.">
        <title>The Global Catalogue of Microorganisms (GCM) 10K type strain sequencing project: providing services to taxonomists for standard genome sequencing and annotation.</title>
        <authorList>
            <consortium name="The Broad Institute Genomics Platform"/>
            <consortium name="The Broad Institute Genome Sequencing Center for Infectious Disease"/>
            <person name="Wu L."/>
            <person name="Ma J."/>
        </authorList>
    </citation>
    <scope>NUCLEOTIDE SEQUENCE [LARGE SCALE GENOMIC DNA]</scope>
    <source>
        <strain evidence="3">JCM 15592</strain>
    </source>
</reference>